<keyword evidence="4 8" id="KW-0949">S-adenosyl-L-methionine</keyword>
<evidence type="ECO:0000256" key="5">
    <source>
        <dbReference type="ARBA" id="ARBA00022723"/>
    </source>
</evidence>
<dbReference type="PROSITE" id="PS01278">
    <property type="entry name" value="MTTASE_RADICAL"/>
    <property type="match status" value="1"/>
</dbReference>
<keyword evidence="6 8" id="KW-0408">Iron</keyword>
<proteinExistence type="inferred from homology"/>
<evidence type="ECO:0000256" key="7">
    <source>
        <dbReference type="ARBA" id="ARBA00023014"/>
    </source>
</evidence>
<evidence type="ECO:0000256" key="6">
    <source>
        <dbReference type="ARBA" id="ARBA00023004"/>
    </source>
</evidence>
<dbReference type="InterPro" id="IPR005840">
    <property type="entry name" value="Ribosomal_uS12_MeSTrfase_RimO"/>
</dbReference>
<keyword evidence="1 8" id="KW-0004">4Fe-4S</keyword>
<feature type="binding site" evidence="8">
    <location>
        <position position="10"/>
    </location>
    <ligand>
        <name>[4Fe-4S] cluster</name>
        <dbReference type="ChEBI" id="CHEBI:49883"/>
        <label>1</label>
    </ligand>
</feature>
<feature type="domain" description="MTTase N-terminal" evidence="10">
    <location>
        <begin position="1"/>
        <end position="117"/>
    </location>
</feature>
<comment type="cofactor">
    <cofactor evidence="8">
        <name>[4Fe-4S] cluster</name>
        <dbReference type="ChEBI" id="CHEBI:49883"/>
    </cofactor>
    <text evidence="8">Binds 2 [4Fe-4S] clusters. One cluster is coordinated with 3 cysteines and an exchangeable S-adenosyl-L-methionine.</text>
</comment>
<dbReference type="NCBIfam" id="TIGR00089">
    <property type="entry name" value="MiaB/RimO family radical SAM methylthiotransferase"/>
    <property type="match status" value="1"/>
</dbReference>
<evidence type="ECO:0000259" key="9">
    <source>
        <dbReference type="PROSITE" id="PS50926"/>
    </source>
</evidence>
<dbReference type="NCBIfam" id="TIGR01125">
    <property type="entry name" value="30S ribosomal protein S12 methylthiotransferase RimO"/>
    <property type="match status" value="1"/>
</dbReference>
<dbReference type="EMBL" id="JAOQKE010000001">
    <property type="protein sequence ID" value="MCU6724041.1"/>
    <property type="molecule type" value="Genomic_DNA"/>
</dbReference>
<dbReference type="Pfam" id="PF18693">
    <property type="entry name" value="TRAM_2"/>
    <property type="match status" value="1"/>
</dbReference>
<feature type="binding site" evidence="8">
    <location>
        <position position="46"/>
    </location>
    <ligand>
        <name>[4Fe-4S] cluster</name>
        <dbReference type="ChEBI" id="CHEBI:49883"/>
        <label>1</label>
    </ligand>
</feature>
<dbReference type="PROSITE" id="PS51918">
    <property type="entry name" value="RADICAL_SAM"/>
    <property type="match status" value="1"/>
</dbReference>
<dbReference type="InterPro" id="IPR007197">
    <property type="entry name" value="rSAM"/>
</dbReference>
<dbReference type="SMART" id="SM00729">
    <property type="entry name" value="Elp3"/>
    <property type="match status" value="1"/>
</dbReference>
<dbReference type="EC" id="2.8.4.4" evidence="8"/>
<dbReference type="Proteomes" id="UP001652338">
    <property type="component" value="Unassembled WGS sequence"/>
</dbReference>
<dbReference type="SFLD" id="SFLDS00029">
    <property type="entry name" value="Radical_SAM"/>
    <property type="match status" value="1"/>
</dbReference>
<evidence type="ECO:0000313" key="12">
    <source>
        <dbReference type="EMBL" id="MCU6724041.1"/>
    </source>
</evidence>
<dbReference type="SFLD" id="SFLDG01082">
    <property type="entry name" value="B12-binding_domain_containing"/>
    <property type="match status" value="1"/>
</dbReference>
<dbReference type="SFLD" id="SFLDG01061">
    <property type="entry name" value="methylthiotransferase"/>
    <property type="match status" value="1"/>
</dbReference>
<evidence type="ECO:0000259" key="11">
    <source>
        <dbReference type="PROSITE" id="PS51918"/>
    </source>
</evidence>
<dbReference type="InterPro" id="IPR058240">
    <property type="entry name" value="rSAM_sf"/>
</dbReference>
<dbReference type="InterPro" id="IPR023404">
    <property type="entry name" value="rSAM_horseshoe"/>
</dbReference>
<dbReference type="PROSITE" id="PS51449">
    <property type="entry name" value="MTTASE_N"/>
    <property type="match status" value="1"/>
</dbReference>
<dbReference type="InterPro" id="IPR013848">
    <property type="entry name" value="Methylthiotransferase_N"/>
</dbReference>
<comment type="catalytic activity">
    <reaction evidence="8">
        <text>L-aspartate(89)-[ribosomal protein uS12]-hydrogen + (sulfur carrier)-SH + AH2 + 2 S-adenosyl-L-methionine = 3-methylsulfanyl-L-aspartate(89)-[ribosomal protein uS12]-hydrogen + (sulfur carrier)-H + 5'-deoxyadenosine + L-methionine + A + S-adenosyl-L-homocysteine + 2 H(+)</text>
        <dbReference type="Rhea" id="RHEA:37087"/>
        <dbReference type="Rhea" id="RHEA-COMP:10460"/>
        <dbReference type="Rhea" id="RHEA-COMP:10461"/>
        <dbReference type="Rhea" id="RHEA-COMP:14737"/>
        <dbReference type="Rhea" id="RHEA-COMP:14739"/>
        <dbReference type="ChEBI" id="CHEBI:13193"/>
        <dbReference type="ChEBI" id="CHEBI:15378"/>
        <dbReference type="ChEBI" id="CHEBI:17319"/>
        <dbReference type="ChEBI" id="CHEBI:17499"/>
        <dbReference type="ChEBI" id="CHEBI:29917"/>
        <dbReference type="ChEBI" id="CHEBI:29961"/>
        <dbReference type="ChEBI" id="CHEBI:57844"/>
        <dbReference type="ChEBI" id="CHEBI:57856"/>
        <dbReference type="ChEBI" id="CHEBI:59789"/>
        <dbReference type="ChEBI" id="CHEBI:64428"/>
        <dbReference type="ChEBI" id="CHEBI:73599"/>
        <dbReference type="EC" id="2.8.4.4"/>
    </reaction>
</comment>
<dbReference type="PROSITE" id="PS50926">
    <property type="entry name" value="TRAM"/>
    <property type="match status" value="1"/>
</dbReference>
<dbReference type="PANTHER" id="PTHR43837">
    <property type="entry name" value="RIBOSOMAL PROTEIN S12 METHYLTHIOTRANSFERASE RIMO"/>
    <property type="match status" value="1"/>
</dbReference>
<dbReference type="Gene3D" id="2.40.50.140">
    <property type="entry name" value="Nucleic acid-binding proteins"/>
    <property type="match status" value="1"/>
</dbReference>
<feature type="binding site" evidence="8">
    <location>
        <position position="80"/>
    </location>
    <ligand>
        <name>[4Fe-4S] cluster</name>
        <dbReference type="ChEBI" id="CHEBI:49883"/>
        <label>1</label>
    </ligand>
</feature>
<dbReference type="InterPro" id="IPR012340">
    <property type="entry name" value="NA-bd_OB-fold"/>
</dbReference>
<dbReference type="RefSeq" id="WP_262653266.1">
    <property type="nucleotide sequence ID" value="NZ_JAOQKE010000001.1"/>
</dbReference>
<name>A0ABT2SI83_9FIRM</name>
<keyword evidence="3 8" id="KW-0808">Transferase</keyword>
<accession>A0ABT2SI83</accession>
<dbReference type="Pfam" id="PF00919">
    <property type="entry name" value="UPF0004"/>
    <property type="match status" value="1"/>
</dbReference>
<dbReference type="SUPFAM" id="SSF102114">
    <property type="entry name" value="Radical SAM enzymes"/>
    <property type="match status" value="1"/>
</dbReference>
<dbReference type="InterPro" id="IPR005839">
    <property type="entry name" value="Methylthiotransferase"/>
</dbReference>
<reference evidence="12 13" key="1">
    <citation type="journal article" date="2021" name="ISME Commun">
        <title>Automated analysis of genomic sequences facilitates high-throughput and comprehensive description of bacteria.</title>
        <authorList>
            <person name="Hitch T.C.A."/>
        </authorList>
    </citation>
    <scope>NUCLEOTIDE SEQUENCE [LARGE SCALE GENOMIC DNA]</scope>
    <source>
        <strain evidence="12 13">Sanger_29</strain>
    </source>
</reference>
<keyword evidence="13" id="KW-1185">Reference proteome</keyword>
<dbReference type="HAMAP" id="MF_01865">
    <property type="entry name" value="MTTase_RimO"/>
    <property type="match status" value="1"/>
</dbReference>
<keyword evidence="2 8" id="KW-0963">Cytoplasm</keyword>
<feature type="domain" description="Radical SAM core" evidence="11">
    <location>
        <begin position="140"/>
        <end position="370"/>
    </location>
</feature>
<dbReference type="InterPro" id="IPR020612">
    <property type="entry name" value="Methylthiotransferase_CS"/>
</dbReference>
<keyword evidence="7 8" id="KW-0411">Iron-sulfur</keyword>
<dbReference type="GO" id="GO:0103039">
    <property type="term" value="F:protein methylthiotransferase activity"/>
    <property type="evidence" value="ECO:0007669"/>
    <property type="project" value="UniProtKB-EC"/>
</dbReference>
<evidence type="ECO:0000256" key="1">
    <source>
        <dbReference type="ARBA" id="ARBA00022485"/>
    </source>
</evidence>
<keyword evidence="12" id="KW-0687">Ribonucleoprotein</keyword>
<dbReference type="GO" id="GO:0005840">
    <property type="term" value="C:ribosome"/>
    <property type="evidence" value="ECO:0007669"/>
    <property type="project" value="UniProtKB-KW"/>
</dbReference>
<evidence type="ECO:0000259" key="10">
    <source>
        <dbReference type="PROSITE" id="PS51449"/>
    </source>
</evidence>
<protein>
    <recommendedName>
        <fullName evidence="8">Ribosomal protein uS12 methylthiotransferase RimO</fullName>
        <shortName evidence="8">uS12 MTTase</shortName>
        <shortName evidence="8">uS12 methylthiotransferase</shortName>
        <ecNumber evidence="8">2.8.4.4</ecNumber>
    </recommendedName>
    <alternativeName>
        <fullName evidence="8">Ribosomal protein uS12 (aspartate-C(3))-methylthiotransferase</fullName>
    </alternativeName>
    <alternativeName>
        <fullName evidence="8">Ribosome maturation factor RimO</fullName>
    </alternativeName>
</protein>
<keyword evidence="5 8" id="KW-0479">Metal-binding</keyword>
<dbReference type="InterPro" id="IPR002792">
    <property type="entry name" value="TRAM_dom"/>
</dbReference>
<evidence type="ECO:0000256" key="4">
    <source>
        <dbReference type="ARBA" id="ARBA00022691"/>
    </source>
</evidence>
<dbReference type="CDD" id="cd01335">
    <property type="entry name" value="Radical_SAM"/>
    <property type="match status" value="1"/>
</dbReference>
<dbReference type="Pfam" id="PF04055">
    <property type="entry name" value="Radical_SAM"/>
    <property type="match status" value="1"/>
</dbReference>
<evidence type="ECO:0000313" key="13">
    <source>
        <dbReference type="Proteomes" id="UP001652338"/>
    </source>
</evidence>
<evidence type="ECO:0000256" key="8">
    <source>
        <dbReference type="HAMAP-Rule" id="MF_01865"/>
    </source>
</evidence>
<dbReference type="PANTHER" id="PTHR43837:SF1">
    <property type="entry name" value="RIBOSOMAL PROTEIN US12 METHYLTHIOTRANSFERASE RIMO"/>
    <property type="match status" value="1"/>
</dbReference>
<dbReference type="Gene3D" id="3.80.30.20">
    <property type="entry name" value="tm_1862 like domain"/>
    <property type="match status" value="1"/>
</dbReference>
<keyword evidence="12" id="KW-0689">Ribosomal protein</keyword>
<comment type="caution">
    <text evidence="12">The sequence shown here is derived from an EMBL/GenBank/DDBJ whole genome shotgun (WGS) entry which is preliminary data.</text>
</comment>
<comment type="subcellular location">
    <subcellularLocation>
        <location evidence="8">Cytoplasm</location>
    </subcellularLocation>
</comment>
<dbReference type="SFLD" id="SFLDF00274">
    <property type="entry name" value="ribosomal_protein_S12_methylth"/>
    <property type="match status" value="1"/>
</dbReference>
<dbReference type="InterPro" id="IPR038135">
    <property type="entry name" value="Methylthiotransferase_N_sf"/>
</dbReference>
<comment type="function">
    <text evidence="8">Catalyzes the methylthiolation of an aspartic acid residue of ribosomal protein uS12.</text>
</comment>
<feature type="binding site" evidence="8">
    <location>
        <position position="154"/>
    </location>
    <ligand>
        <name>[4Fe-4S] cluster</name>
        <dbReference type="ChEBI" id="CHEBI:49883"/>
        <label>2</label>
        <note>4Fe-4S-S-AdoMet</note>
    </ligand>
</feature>
<evidence type="ECO:0000256" key="3">
    <source>
        <dbReference type="ARBA" id="ARBA00022679"/>
    </source>
</evidence>
<organism evidence="12 13">
    <name type="scientific">Muricoprocola aceti</name>
    <dbReference type="NCBI Taxonomy" id="2981772"/>
    <lineage>
        <taxon>Bacteria</taxon>
        <taxon>Bacillati</taxon>
        <taxon>Bacillota</taxon>
        <taxon>Clostridia</taxon>
        <taxon>Lachnospirales</taxon>
        <taxon>Lachnospiraceae</taxon>
        <taxon>Muricoprocola</taxon>
    </lineage>
</organism>
<feature type="domain" description="TRAM" evidence="9">
    <location>
        <begin position="373"/>
        <end position="441"/>
    </location>
</feature>
<dbReference type="Gene3D" id="3.40.50.12160">
    <property type="entry name" value="Methylthiotransferase, N-terminal domain"/>
    <property type="match status" value="1"/>
</dbReference>
<evidence type="ECO:0000256" key="2">
    <source>
        <dbReference type="ARBA" id="ARBA00022490"/>
    </source>
</evidence>
<sequence length="444" mass="50718">MNILFISLGCDKNLVDSEQMLGLLTQKGFTLTDDETQADVIVINTCCFIHDAKEESIQNILEMAEYRKSGRCKALIVTGCLAQRYKQEIIDEIEEVDAVIGTTAHDEIFEVIEKTLAGQKELDIQDVDRLVEIDAKRVVTTGGHYAHLKIAEGCDKHCTYCIIPKIRGSYRSVPVERLLKEAQDLADQGVKELILVAQETTLYGVDLYGKKSLHILLKKLCEIKGIRWIRVLYCYPEEIYDELIETIRDEKKICHYLDLPIQHASDRILKRMGRRTSRAQLKEIIEKLRREIPDIALRTTLITGFPGETQEDHEELMAFVDEMEFDRLGVFTYSQEEDTPAASMEDQIDEEVKKNRQEELMELQQEVSLDKNEERIGRTMLAMVEGYLSDENVYVARTYADAPGIDGYLFIDTAETLMSGDFAKVKITGALEYDLTGELEDEFA</sequence>
<comment type="similarity">
    <text evidence="8">Belongs to the methylthiotransferase family. RimO subfamily.</text>
</comment>
<feature type="binding site" evidence="8">
    <location>
        <position position="158"/>
    </location>
    <ligand>
        <name>[4Fe-4S] cluster</name>
        <dbReference type="ChEBI" id="CHEBI:49883"/>
        <label>2</label>
        <note>4Fe-4S-S-AdoMet</note>
    </ligand>
</feature>
<dbReference type="InterPro" id="IPR006638">
    <property type="entry name" value="Elp3/MiaA/NifB-like_rSAM"/>
</dbReference>
<feature type="binding site" evidence="8">
    <location>
        <position position="161"/>
    </location>
    <ligand>
        <name>[4Fe-4S] cluster</name>
        <dbReference type="ChEBI" id="CHEBI:49883"/>
        <label>2</label>
        <note>4Fe-4S-S-AdoMet</note>
    </ligand>
</feature>
<gene>
    <name evidence="8 12" type="primary">rimO</name>
    <name evidence="12" type="ORF">OCV47_01495</name>
</gene>